<protein>
    <submittedName>
        <fullName evidence="1">Uncharacterized protein</fullName>
    </submittedName>
</protein>
<proteinExistence type="predicted"/>
<sequence>MLHSDNETPLQKNSFFDGMRPVLAISRRSLARWLCRHLRNGEEKWDLCIMVEREGD</sequence>
<reference evidence="1 2" key="1">
    <citation type="submission" date="2020-01" db="EMBL/GenBank/DDBJ databases">
        <authorList>
            <consortium name="DOE Joint Genome Institute"/>
            <person name="Haridas S."/>
            <person name="Albert R."/>
            <person name="Binder M."/>
            <person name="Bloem J."/>
            <person name="Labutti K."/>
            <person name="Salamov A."/>
            <person name="Andreopoulos B."/>
            <person name="Baker S.E."/>
            <person name="Barry K."/>
            <person name="Bills G."/>
            <person name="Bluhm B.H."/>
            <person name="Cannon C."/>
            <person name="Castanera R."/>
            <person name="Culley D.E."/>
            <person name="Daum C."/>
            <person name="Ezra D."/>
            <person name="Gonzalez J.B."/>
            <person name="Henrissat B."/>
            <person name="Kuo A."/>
            <person name="Liang C."/>
            <person name="Lipzen A."/>
            <person name="Lutzoni F."/>
            <person name="Magnuson J."/>
            <person name="Mondo S."/>
            <person name="Nolan M."/>
            <person name="Ohm R."/>
            <person name="Pangilinan J."/>
            <person name="Park H.-J.H."/>
            <person name="Ramirez L."/>
            <person name="Alfaro M."/>
            <person name="Sun H."/>
            <person name="Tritt A."/>
            <person name="Yoshinaga Y."/>
            <person name="Zwiers L.-H.L."/>
            <person name="Turgeon B.G."/>
            <person name="Goodwin S.B."/>
            <person name="Spatafora J.W."/>
            <person name="Crous P.W."/>
            <person name="Grigoriev I.V."/>
        </authorList>
    </citation>
    <scope>NUCLEOTIDE SEQUENCE [LARGE SCALE GENOMIC DNA]</scope>
    <source>
        <strain evidence="1 2">CBS 611.86</strain>
    </source>
</reference>
<evidence type="ECO:0000313" key="2">
    <source>
        <dbReference type="Proteomes" id="UP000481861"/>
    </source>
</evidence>
<dbReference type="Proteomes" id="UP000481861">
    <property type="component" value="Unassembled WGS sequence"/>
</dbReference>
<dbReference type="AlphaFoldDB" id="A0A7C8MFY8"/>
<comment type="caution">
    <text evidence="1">The sequence shown here is derived from an EMBL/GenBank/DDBJ whole genome shotgun (WGS) entry which is preliminary data.</text>
</comment>
<gene>
    <name evidence="1" type="ORF">BDV95DRAFT_579900</name>
</gene>
<dbReference type="EMBL" id="JAADJZ010000019">
    <property type="protein sequence ID" value="KAF2868464.1"/>
    <property type="molecule type" value="Genomic_DNA"/>
</dbReference>
<keyword evidence="2" id="KW-1185">Reference proteome</keyword>
<accession>A0A7C8MFY8</accession>
<feature type="non-terminal residue" evidence="1">
    <location>
        <position position="56"/>
    </location>
</feature>
<evidence type="ECO:0000313" key="1">
    <source>
        <dbReference type="EMBL" id="KAF2868464.1"/>
    </source>
</evidence>
<name>A0A7C8MFY8_9PLEO</name>
<organism evidence="1 2">
    <name type="scientific">Massariosphaeria phaeospora</name>
    <dbReference type="NCBI Taxonomy" id="100035"/>
    <lineage>
        <taxon>Eukaryota</taxon>
        <taxon>Fungi</taxon>
        <taxon>Dikarya</taxon>
        <taxon>Ascomycota</taxon>
        <taxon>Pezizomycotina</taxon>
        <taxon>Dothideomycetes</taxon>
        <taxon>Pleosporomycetidae</taxon>
        <taxon>Pleosporales</taxon>
        <taxon>Pleosporales incertae sedis</taxon>
        <taxon>Massariosphaeria</taxon>
    </lineage>
</organism>